<protein>
    <submittedName>
        <fullName evidence="1">Uncharacterized protein</fullName>
    </submittedName>
</protein>
<keyword evidence="2" id="KW-1185">Reference proteome</keyword>
<evidence type="ECO:0000313" key="1">
    <source>
        <dbReference type="EMBL" id="MCD7463953.1"/>
    </source>
</evidence>
<accession>A0ABS8SZ13</accession>
<proteinExistence type="predicted"/>
<dbReference type="Proteomes" id="UP000823775">
    <property type="component" value="Unassembled WGS sequence"/>
</dbReference>
<sequence length="85" mass="9527">MTFGTLQELTRSILKNGVLGEITSSPLEYAARRVRKPLREDPFYGNRNLGSDKLDKFAAIGVGFWAGKRDPHMSPRIHENDPVSV</sequence>
<dbReference type="EMBL" id="JACEIK010000928">
    <property type="protein sequence ID" value="MCD7463953.1"/>
    <property type="molecule type" value="Genomic_DNA"/>
</dbReference>
<name>A0ABS8SZ13_DATST</name>
<organism evidence="1 2">
    <name type="scientific">Datura stramonium</name>
    <name type="common">Jimsonweed</name>
    <name type="synonym">Common thornapple</name>
    <dbReference type="NCBI Taxonomy" id="4076"/>
    <lineage>
        <taxon>Eukaryota</taxon>
        <taxon>Viridiplantae</taxon>
        <taxon>Streptophyta</taxon>
        <taxon>Embryophyta</taxon>
        <taxon>Tracheophyta</taxon>
        <taxon>Spermatophyta</taxon>
        <taxon>Magnoliopsida</taxon>
        <taxon>eudicotyledons</taxon>
        <taxon>Gunneridae</taxon>
        <taxon>Pentapetalae</taxon>
        <taxon>asterids</taxon>
        <taxon>lamiids</taxon>
        <taxon>Solanales</taxon>
        <taxon>Solanaceae</taxon>
        <taxon>Solanoideae</taxon>
        <taxon>Datureae</taxon>
        <taxon>Datura</taxon>
    </lineage>
</organism>
<reference evidence="1 2" key="1">
    <citation type="journal article" date="2021" name="BMC Genomics">
        <title>Datura genome reveals duplications of psychoactive alkaloid biosynthetic genes and high mutation rate following tissue culture.</title>
        <authorList>
            <person name="Rajewski A."/>
            <person name="Carter-House D."/>
            <person name="Stajich J."/>
            <person name="Litt A."/>
        </authorList>
    </citation>
    <scope>NUCLEOTIDE SEQUENCE [LARGE SCALE GENOMIC DNA]</scope>
    <source>
        <strain evidence="1">AR-01</strain>
    </source>
</reference>
<evidence type="ECO:0000313" key="2">
    <source>
        <dbReference type="Proteomes" id="UP000823775"/>
    </source>
</evidence>
<comment type="caution">
    <text evidence="1">The sequence shown here is derived from an EMBL/GenBank/DDBJ whole genome shotgun (WGS) entry which is preliminary data.</text>
</comment>
<gene>
    <name evidence="1" type="ORF">HAX54_051765</name>
</gene>